<dbReference type="RefSeq" id="WP_190040195.1">
    <property type="nucleotide sequence ID" value="NZ_BMWD01000054.1"/>
</dbReference>
<name>A0A918NV30_9ACTN</name>
<evidence type="ECO:0000313" key="2">
    <source>
        <dbReference type="Proteomes" id="UP000645555"/>
    </source>
</evidence>
<dbReference type="Gene3D" id="2.60.120.200">
    <property type="match status" value="2"/>
</dbReference>
<reference evidence="1" key="1">
    <citation type="journal article" date="2014" name="Int. J. Syst. Evol. Microbiol.">
        <title>Complete genome sequence of Corynebacterium casei LMG S-19264T (=DSM 44701T), isolated from a smear-ripened cheese.</title>
        <authorList>
            <consortium name="US DOE Joint Genome Institute (JGI-PGF)"/>
            <person name="Walter F."/>
            <person name="Albersmeier A."/>
            <person name="Kalinowski J."/>
            <person name="Ruckert C."/>
        </authorList>
    </citation>
    <scope>NUCLEOTIDE SEQUENCE</scope>
    <source>
        <strain evidence="1">JCM 4956</strain>
    </source>
</reference>
<reference evidence="1" key="2">
    <citation type="submission" date="2020-09" db="EMBL/GenBank/DDBJ databases">
        <authorList>
            <person name="Sun Q."/>
            <person name="Ohkuma M."/>
        </authorList>
    </citation>
    <scope>NUCLEOTIDE SEQUENCE</scope>
    <source>
        <strain evidence="1">JCM 4956</strain>
    </source>
</reference>
<comment type="caution">
    <text evidence="1">The sequence shown here is derived from an EMBL/GenBank/DDBJ whole genome shotgun (WGS) entry which is preliminary data.</text>
</comment>
<dbReference type="AlphaFoldDB" id="A0A918NV30"/>
<organism evidence="1 2">
    <name type="scientific">Streptomyces fructofermentans</name>
    <dbReference type="NCBI Taxonomy" id="152141"/>
    <lineage>
        <taxon>Bacteria</taxon>
        <taxon>Bacillati</taxon>
        <taxon>Actinomycetota</taxon>
        <taxon>Actinomycetes</taxon>
        <taxon>Kitasatosporales</taxon>
        <taxon>Streptomycetaceae</taxon>
        <taxon>Streptomyces</taxon>
    </lineage>
</organism>
<protein>
    <submittedName>
        <fullName evidence="1">Uncharacterized protein</fullName>
    </submittedName>
</protein>
<dbReference type="EMBL" id="BMWD01000054">
    <property type="protein sequence ID" value="GGX98459.1"/>
    <property type="molecule type" value="Genomic_DNA"/>
</dbReference>
<gene>
    <name evidence="1" type="ORF">GCM10010515_75820</name>
</gene>
<evidence type="ECO:0000313" key="1">
    <source>
        <dbReference type="EMBL" id="GGX98459.1"/>
    </source>
</evidence>
<sequence length="848" mass="87944">MARVFTCGFESQSVTAGVEIQTVTGAPTISTTVHRAGAAALRCNPAAATAYGENQLDSGTVKRTFHRFYLRITTLPSAECTIYAIGQSGYFPGLLRLTTSGTLQLRDGFTSANIGPASAALSTGVWYRIELDYTDTAGTAGSVTGAFRGYIDGAQFADTLCSNINGWSRVRYGIQTAVTGEVHIDDVAVNDTSGSVQNGLPGPGSVVHLVPNAAGDANAFSTVVGGTAGAANNYTRVAEITPDDATSYNATVATGTTTVDDYNLSSPATAGIGANDTITLVQVGARIGSNAATAASLVYRLKSQAAGTTSESASVSVALNGWASHKAAAPYIPQLTSYTDPQSGTAWTRATLDTAQIGVRSNVSQTTARRVSAMWALVEYVPRNIQALPTVTETSTARDLTRLSGDGLNAISDGFDDGTIDPVWEDTYGGPVETGGRARVPCAVGTYAAYASAPAYRLRESSVHCRLYPPADAGATDEAWAQLLIASPLAGTDVIMEVNAATGNLVMASRVGYTDGALVALTYNATAHAWIRVRETGGQILWDTSPDGTTWTNRRTATSPAWVGDPTAQLQLISHRDTGIDDYAEFDFLNTAAGSTQPLPTVAETATVRPLTGHKTMALPTVTETTSARQLIGQRTAVLPTASETATARQPAGHKSNPVATVLESSSARVLTAAKTAAAPTVSETATVQPLSGHRHTSLPTVLETATAHEATAHKTAPLPTALETTAVQLLTPAGGLPTATETATARPLIAHKTTALPTVHEISSARPLSPAKVRPLAPVAETAAAQVLGGRKGRALPVAHETCTALPLLLQHDTDTPVDELTTGSPRTGWTAGHVPHTRWAAGTPRI</sequence>
<keyword evidence="2" id="KW-1185">Reference proteome</keyword>
<proteinExistence type="predicted"/>
<dbReference type="Proteomes" id="UP000645555">
    <property type="component" value="Unassembled WGS sequence"/>
</dbReference>
<accession>A0A918NV30</accession>